<feature type="compositionally biased region" description="Low complexity" evidence="1">
    <location>
        <begin position="85"/>
        <end position="140"/>
    </location>
</feature>
<name>A0ABP9TN47_9MICC</name>
<dbReference type="Proteomes" id="UP001501257">
    <property type="component" value="Unassembled WGS sequence"/>
</dbReference>
<feature type="region of interest" description="Disordered" evidence="1">
    <location>
        <begin position="61"/>
        <end position="156"/>
    </location>
</feature>
<keyword evidence="3" id="KW-1185">Reference proteome</keyword>
<evidence type="ECO:0000313" key="2">
    <source>
        <dbReference type="EMBL" id="GAA5228002.1"/>
    </source>
</evidence>
<organism evidence="2 3">
    <name type="scientific">Paeniglutamicibacter antarcticus</name>
    <dbReference type="NCBI Taxonomy" id="494023"/>
    <lineage>
        <taxon>Bacteria</taxon>
        <taxon>Bacillati</taxon>
        <taxon>Actinomycetota</taxon>
        <taxon>Actinomycetes</taxon>
        <taxon>Micrococcales</taxon>
        <taxon>Micrococcaceae</taxon>
        <taxon>Paeniglutamicibacter</taxon>
    </lineage>
</organism>
<evidence type="ECO:0000256" key="1">
    <source>
        <dbReference type="SAM" id="MobiDB-lite"/>
    </source>
</evidence>
<accession>A0ABP9TN47</accession>
<protein>
    <submittedName>
        <fullName evidence="2">Uncharacterized protein</fullName>
    </submittedName>
</protein>
<comment type="caution">
    <text evidence="2">The sequence shown here is derived from an EMBL/GenBank/DDBJ whole genome shotgun (WGS) entry which is preliminary data.</text>
</comment>
<proteinExistence type="predicted"/>
<reference evidence="3" key="1">
    <citation type="journal article" date="2019" name="Int. J. Syst. Evol. Microbiol.">
        <title>The Global Catalogue of Microorganisms (GCM) 10K type strain sequencing project: providing services to taxonomists for standard genome sequencing and annotation.</title>
        <authorList>
            <consortium name="The Broad Institute Genomics Platform"/>
            <consortium name="The Broad Institute Genome Sequencing Center for Infectious Disease"/>
            <person name="Wu L."/>
            <person name="Ma J."/>
        </authorList>
    </citation>
    <scope>NUCLEOTIDE SEQUENCE [LARGE SCALE GENOMIC DNA]</scope>
    <source>
        <strain evidence="3">JCM 18952</strain>
    </source>
</reference>
<dbReference type="EMBL" id="BAABLK010000034">
    <property type="protein sequence ID" value="GAA5228002.1"/>
    <property type="molecule type" value="Genomic_DNA"/>
</dbReference>
<dbReference type="RefSeq" id="WP_210099986.1">
    <property type="nucleotide sequence ID" value="NZ_BAABLK010000034.1"/>
</dbReference>
<sequence>MKKSRTFWSITGALGVMAIGAGIGAAQPIFPSNAPVNLHEGVTLPGPSSVKRVAGSVKIEESPTQVEIGAPQSATPVSVVEPDRSSAPAAPTVSAKPAVSPVSAKSAVSPVSAKSAVSPASAKSAVSPISAASAVSAWSPQSPPSAPSAPSAFSAD</sequence>
<gene>
    <name evidence="2" type="ORF">GCM10025778_25350</name>
</gene>
<evidence type="ECO:0000313" key="3">
    <source>
        <dbReference type="Proteomes" id="UP001501257"/>
    </source>
</evidence>